<name>A0AAV7IHA5_COTGL</name>
<reference evidence="1 2" key="1">
    <citation type="journal article" date="2021" name="J. Hered.">
        <title>A chromosome-level genome assembly of the parasitoid wasp, Cotesia glomerata (Hymenoptera: Braconidae).</title>
        <authorList>
            <person name="Pinto B.J."/>
            <person name="Weis J.J."/>
            <person name="Gamble T."/>
            <person name="Ode P.J."/>
            <person name="Paul R."/>
            <person name="Zaspel J.M."/>
        </authorList>
    </citation>
    <scope>NUCLEOTIDE SEQUENCE [LARGE SCALE GENOMIC DNA]</scope>
    <source>
        <strain evidence="1">CgM1</strain>
    </source>
</reference>
<protein>
    <submittedName>
        <fullName evidence="1">Uncharacterized protein</fullName>
    </submittedName>
</protein>
<dbReference type="EMBL" id="JAHXZJ010001492">
    <property type="protein sequence ID" value="KAH0551849.1"/>
    <property type="molecule type" value="Genomic_DNA"/>
</dbReference>
<organism evidence="1 2">
    <name type="scientific">Cotesia glomerata</name>
    <name type="common">Lepidopteran parasitic wasp</name>
    <name type="synonym">Apanteles glomeratus</name>
    <dbReference type="NCBI Taxonomy" id="32391"/>
    <lineage>
        <taxon>Eukaryota</taxon>
        <taxon>Metazoa</taxon>
        <taxon>Ecdysozoa</taxon>
        <taxon>Arthropoda</taxon>
        <taxon>Hexapoda</taxon>
        <taxon>Insecta</taxon>
        <taxon>Pterygota</taxon>
        <taxon>Neoptera</taxon>
        <taxon>Endopterygota</taxon>
        <taxon>Hymenoptera</taxon>
        <taxon>Apocrita</taxon>
        <taxon>Ichneumonoidea</taxon>
        <taxon>Braconidae</taxon>
        <taxon>Microgastrinae</taxon>
        <taxon>Cotesia</taxon>
    </lineage>
</organism>
<comment type="caution">
    <text evidence="1">The sequence shown here is derived from an EMBL/GenBank/DDBJ whole genome shotgun (WGS) entry which is preliminary data.</text>
</comment>
<proteinExistence type="predicted"/>
<dbReference type="GO" id="GO:0000978">
    <property type="term" value="F:RNA polymerase II cis-regulatory region sequence-specific DNA binding"/>
    <property type="evidence" value="ECO:0007669"/>
    <property type="project" value="InterPro"/>
</dbReference>
<dbReference type="AlphaFoldDB" id="A0AAV7IHA5"/>
<dbReference type="InterPro" id="IPR047167">
    <property type="entry name" value="NFE2-like"/>
</dbReference>
<gene>
    <name evidence="1" type="ORF">KQX54_002162</name>
</gene>
<evidence type="ECO:0000313" key="1">
    <source>
        <dbReference type="EMBL" id="KAH0551849.1"/>
    </source>
</evidence>
<accession>A0AAV7IHA5</accession>
<dbReference type="PANTHER" id="PTHR24411:SF26">
    <property type="entry name" value="TRANSCRIPTION FACTOR NF-E2 45 KDA SUBUNIT"/>
    <property type="match status" value="1"/>
</dbReference>
<dbReference type="GO" id="GO:0005634">
    <property type="term" value="C:nucleus"/>
    <property type="evidence" value="ECO:0007669"/>
    <property type="project" value="TreeGrafter"/>
</dbReference>
<keyword evidence="2" id="KW-1185">Reference proteome</keyword>
<dbReference type="Proteomes" id="UP000826195">
    <property type="component" value="Unassembled WGS sequence"/>
</dbReference>
<evidence type="ECO:0000313" key="2">
    <source>
        <dbReference type="Proteomes" id="UP000826195"/>
    </source>
</evidence>
<dbReference type="GO" id="GO:0000981">
    <property type="term" value="F:DNA-binding transcription factor activity, RNA polymerase II-specific"/>
    <property type="evidence" value="ECO:0007669"/>
    <property type="project" value="TreeGrafter"/>
</dbReference>
<dbReference type="PANTHER" id="PTHR24411">
    <property type="entry name" value="NUCLEAR FACTOR ERYTHROID 2-RELATED FACTOR"/>
    <property type="match status" value="1"/>
</dbReference>
<sequence length="243" mass="27253">MISLKKLYREDLLQLALLLSILRVDPESYLGIDIQNIGVGLLDLNNGSGWHTDSQTIAIHRPTFLHPKNPDSMLFNYERDIFEELNSLGRYNSRLDDDPGSLTQRNSIHAYLLNVEDSGKNATANDRSDPHRNATNADVDVAQTPSESAATSELTQEDMDLIEVLWKQDVDLGFTMADVERAKTESSSSQEKKVDFEVQKLKTEAVTKKEKEEIKDEKDDNPWAGLSYTVDVETGVLLGNLIS</sequence>